<feature type="coiled-coil region" evidence="1">
    <location>
        <begin position="24"/>
        <end position="86"/>
    </location>
</feature>
<accession>W4G9E4</accession>
<dbReference type="RefSeq" id="XP_009834452.1">
    <property type="nucleotide sequence ID" value="XM_009836150.1"/>
</dbReference>
<evidence type="ECO:0000256" key="1">
    <source>
        <dbReference type="SAM" id="Coils"/>
    </source>
</evidence>
<feature type="region of interest" description="Disordered" evidence="2">
    <location>
        <begin position="192"/>
        <end position="245"/>
    </location>
</feature>
<evidence type="ECO:0000313" key="3">
    <source>
        <dbReference type="EMBL" id="ETV76327.1"/>
    </source>
</evidence>
<keyword evidence="1" id="KW-0175">Coiled coil</keyword>
<protein>
    <submittedName>
        <fullName evidence="3">Uncharacterized protein</fullName>
    </submittedName>
</protein>
<gene>
    <name evidence="3" type="ORF">H257_09790</name>
</gene>
<dbReference type="EMBL" id="KI913137">
    <property type="protein sequence ID" value="ETV76327.1"/>
    <property type="molecule type" value="Genomic_DNA"/>
</dbReference>
<dbReference type="GeneID" id="20811786"/>
<dbReference type="AlphaFoldDB" id="W4G9E4"/>
<name>W4G9E4_APHAT</name>
<evidence type="ECO:0000256" key="2">
    <source>
        <dbReference type="SAM" id="MobiDB-lite"/>
    </source>
</evidence>
<reference evidence="3" key="1">
    <citation type="submission" date="2013-12" db="EMBL/GenBank/DDBJ databases">
        <title>The Genome Sequence of Aphanomyces astaci APO3.</title>
        <authorList>
            <consortium name="The Broad Institute Genomics Platform"/>
            <person name="Russ C."/>
            <person name="Tyler B."/>
            <person name="van West P."/>
            <person name="Dieguez-Uribeondo J."/>
            <person name="Young S.K."/>
            <person name="Zeng Q."/>
            <person name="Gargeya S."/>
            <person name="Fitzgerald M."/>
            <person name="Abouelleil A."/>
            <person name="Alvarado L."/>
            <person name="Chapman S.B."/>
            <person name="Gainer-Dewar J."/>
            <person name="Goldberg J."/>
            <person name="Griggs A."/>
            <person name="Gujja S."/>
            <person name="Hansen M."/>
            <person name="Howarth C."/>
            <person name="Imamovic A."/>
            <person name="Ireland A."/>
            <person name="Larimer J."/>
            <person name="McCowan C."/>
            <person name="Murphy C."/>
            <person name="Pearson M."/>
            <person name="Poon T.W."/>
            <person name="Priest M."/>
            <person name="Roberts A."/>
            <person name="Saif S."/>
            <person name="Shea T."/>
            <person name="Sykes S."/>
            <person name="Wortman J."/>
            <person name="Nusbaum C."/>
            <person name="Birren B."/>
        </authorList>
    </citation>
    <scope>NUCLEOTIDE SEQUENCE [LARGE SCALE GENOMIC DNA]</scope>
    <source>
        <strain evidence="3">APO3</strain>
    </source>
</reference>
<sequence>MTCIKDEPPVLDIVQEEAMLAKMQDVEDREIVRLTRELEACKDEIGSLTQDCVEMGSGEMQCQRTHQEMLAEMRIIEQQIDTLTTQLAMAPSLACMTDVETFAGAIVEFTNRPKQLHQELTAIKRRKHDLQQQILVQQKNIHALEKLSAGQASRVDTLERDIADFEGILHDTEEGTHHLRQSYQVLMHQIHRHREQVSKPSKEKHRNQATNPPRHPPVRTSTESLPATETPVGKPRRDSKAAPIQTAADLIQSFQKRRYTSSKRQKTLLEY</sequence>
<proteinExistence type="predicted"/>
<dbReference type="VEuPathDB" id="FungiDB:H257_09790"/>
<organism evidence="3">
    <name type="scientific">Aphanomyces astaci</name>
    <name type="common">Crayfish plague agent</name>
    <dbReference type="NCBI Taxonomy" id="112090"/>
    <lineage>
        <taxon>Eukaryota</taxon>
        <taxon>Sar</taxon>
        <taxon>Stramenopiles</taxon>
        <taxon>Oomycota</taxon>
        <taxon>Saprolegniomycetes</taxon>
        <taxon>Saprolegniales</taxon>
        <taxon>Verrucalvaceae</taxon>
        <taxon>Aphanomyces</taxon>
    </lineage>
</organism>
<dbReference type="OrthoDB" id="79488at2759"/>